<proteinExistence type="predicted"/>
<reference evidence="2" key="1">
    <citation type="submission" date="2022-10" db="EMBL/GenBank/DDBJ databases">
        <title>The complete genomes of actinobacterial strains from the NBC collection.</title>
        <authorList>
            <person name="Joergensen T.S."/>
            <person name="Alvarez Arevalo M."/>
            <person name="Sterndorff E.B."/>
            <person name="Faurdal D."/>
            <person name="Vuksanovic O."/>
            <person name="Mourched A.-S."/>
            <person name="Charusanti P."/>
            <person name="Shaw S."/>
            <person name="Blin K."/>
            <person name="Weber T."/>
        </authorList>
    </citation>
    <scope>NUCLEOTIDE SEQUENCE</scope>
    <source>
        <strain evidence="2">NBC_00303</strain>
    </source>
</reference>
<name>A0ABZ1Q3M5_9ACTN</name>
<evidence type="ECO:0000256" key="1">
    <source>
        <dbReference type="SAM" id="MobiDB-lite"/>
    </source>
</evidence>
<accession>A0ABZ1Q3M5</accession>
<protein>
    <submittedName>
        <fullName evidence="2">Uncharacterized protein</fullName>
    </submittedName>
</protein>
<evidence type="ECO:0000313" key="2">
    <source>
        <dbReference type="EMBL" id="WUN77271.1"/>
    </source>
</evidence>
<keyword evidence="3" id="KW-1185">Reference proteome</keyword>
<gene>
    <name evidence="2" type="ORF">OHA91_01455</name>
</gene>
<dbReference type="RefSeq" id="WP_328738363.1">
    <property type="nucleotide sequence ID" value="NZ_CP108036.1"/>
</dbReference>
<dbReference type="Proteomes" id="UP001432312">
    <property type="component" value="Chromosome"/>
</dbReference>
<sequence>MSCATRAASTGRPSAGGAQLADRELQFGLGRLQVDHPDEQGGAGGGDGRFRRELPGHDRAHAAFADPRGDEGVQAAGRQVATGAAAHRFSGRDE</sequence>
<dbReference type="EMBL" id="CP108036">
    <property type="protein sequence ID" value="WUN77271.1"/>
    <property type="molecule type" value="Genomic_DNA"/>
</dbReference>
<dbReference type="GeneID" id="95494661"/>
<organism evidence="2 3">
    <name type="scientific">Streptomyces erythrochromogenes</name>
    <dbReference type="NCBI Taxonomy" id="285574"/>
    <lineage>
        <taxon>Bacteria</taxon>
        <taxon>Bacillati</taxon>
        <taxon>Actinomycetota</taxon>
        <taxon>Actinomycetes</taxon>
        <taxon>Kitasatosporales</taxon>
        <taxon>Streptomycetaceae</taxon>
        <taxon>Streptomyces</taxon>
    </lineage>
</organism>
<feature type="region of interest" description="Disordered" evidence="1">
    <location>
        <begin position="31"/>
        <end position="94"/>
    </location>
</feature>
<feature type="compositionally biased region" description="Low complexity" evidence="1">
    <location>
        <begin position="72"/>
        <end position="86"/>
    </location>
</feature>
<feature type="compositionally biased region" description="Basic and acidic residues" evidence="1">
    <location>
        <begin position="48"/>
        <end position="71"/>
    </location>
</feature>
<evidence type="ECO:0000313" key="3">
    <source>
        <dbReference type="Proteomes" id="UP001432312"/>
    </source>
</evidence>